<dbReference type="Proteomes" id="UP001165080">
    <property type="component" value="Unassembled WGS sequence"/>
</dbReference>
<dbReference type="GO" id="GO:0006488">
    <property type="term" value="P:dolichol-linked oligosaccharide biosynthetic process"/>
    <property type="evidence" value="ECO:0007669"/>
    <property type="project" value="InterPro"/>
</dbReference>
<sequence>MSPSLNEATLPLAESLLNILPQLLYAYWILASASVFVTLLPLPIPRAFKAAVRLAASRGKLWYDRPDARALGILEDASVPQQYFEHFYMIGALVNTVLLQVYIFVCCEEQQGSTLKRDSLLALMLFELHVLRRYFETNYVMHYPESARMHLLAYLYGLSYYVAVPLTLLPTSVLNLDVLRSAVDLALGEGKEHWQSVDKRLWEAVTSPHPGMPRLAAGVALFLFASGLQYWTHRKLGRMSREGGKRAQEARVAAGLFPGQPAAGGAAPGAAGTPPAQPAPAVTDLYVIPRGGAFELVSCPHYLAEILLYVALVIVTRGSVGALLIAAWVLLNLVLAAGATQRWYLRRFPDYPKHRAALIPGLF</sequence>
<dbReference type="InterPro" id="IPR001104">
    <property type="entry name" value="3-oxo-5_a-steroid_4-DH_C"/>
</dbReference>
<evidence type="ECO:0000256" key="3">
    <source>
        <dbReference type="ARBA" id="ARBA00022989"/>
    </source>
</evidence>
<dbReference type="GO" id="GO:0005783">
    <property type="term" value="C:endoplasmic reticulum"/>
    <property type="evidence" value="ECO:0007669"/>
    <property type="project" value="TreeGrafter"/>
</dbReference>
<dbReference type="PROSITE" id="PS50244">
    <property type="entry name" value="S5A_REDUCTASE"/>
    <property type="match status" value="1"/>
</dbReference>
<organism evidence="7 8">
    <name type="scientific">Pleodorina starrii</name>
    <dbReference type="NCBI Taxonomy" id="330485"/>
    <lineage>
        <taxon>Eukaryota</taxon>
        <taxon>Viridiplantae</taxon>
        <taxon>Chlorophyta</taxon>
        <taxon>core chlorophytes</taxon>
        <taxon>Chlorophyceae</taxon>
        <taxon>CS clade</taxon>
        <taxon>Chlamydomonadales</taxon>
        <taxon>Volvocaceae</taxon>
        <taxon>Pleodorina</taxon>
    </lineage>
</organism>
<evidence type="ECO:0000256" key="5">
    <source>
        <dbReference type="SAM" id="Phobius"/>
    </source>
</evidence>
<dbReference type="EMBL" id="BRXU01000050">
    <property type="protein sequence ID" value="GLC61694.1"/>
    <property type="molecule type" value="Genomic_DNA"/>
</dbReference>
<evidence type="ECO:0000256" key="1">
    <source>
        <dbReference type="ARBA" id="ARBA00004127"/>
    </source>
</evidence>
<feature type="domain" description="3-oxo-5-alpha-steroid 4-dehydrogenase C-terminal" evidence="6">
    <location>
        <begin position="285"/>
        <end position="363"/>
    </location>
</feature>
<evidence type="ECO:0000313" key="8">
    <source>
        <dbReference type="Proteomes" id="UP001165080"/>
    </source>
</evidence>
<comment type="caution">
    <text evidence="7">The sequence shown here is derived from an EMBL/GenBank/DDBJ whole genome shotgun (WGS) entry which is preliminary data.</text>
</comment>
<keyword evidence="3 5" id="KW-1133">Transmembrane helix</keyword>
<dbReference type="OrthoDB" id="541710at2759"/>
<keyword evidence="4 5" id="KW-0472">Membrane</keyword>
<gene>
    <name evidence="7" type="primary">PLEST001342</name>
    <name evidence="7" type="ORF">PLESTB_001792900</name>
</gene>
<dbReference type="Pfam" id="PF02544">
    <property type="entry name" value="Steroid_dh"/>
    <property type="match status" value="1"/>
</dbReference>
<dbReference type="PANTHER" id="PTHR14624">
    <property type="entry name" value="DFG10 PROTEIN"/>
    <property type="match status" value="1"/>
</dbReference>
<dbReference type="GO" id="GO:0003865">
    <property type="term" value="F:3-oxo-5-alpha-steroid 4-dehydrogenase activity"/>
    <property type="evidence" value="ECO:0007669"/>
    <property type="project" value="TreeGrafter"/>
</dbReference>
<reference evidence="7 8" key="1">
    <citation type="journal article" date="2023" name="Commun. Biol.">
        <title>Reorganization of the ancestral sex-determining regions during the evolution of trioecy in Pleodorina starrii.</title>
        <authorList>
            <person name="Takahashi K."/>
            <person name="Suzuki S."/>
            <person name="Kawai-Toyooka H."/>
            <person name="Yamamoto K."/>
            <person name="Hamaji T."/>
            <person name="Ootsuki R."/>
            <person name="Yamaguchi H."/>
            <person name="Kawachi M."/>
            <person name="Higashiyama T."/>
            <person name="Nozaki H."/>
        </authorList>
    </citation>
    <scope>NUCLEOTIDE SEQUENCE [LARGE SCALE GENOMIC DNA]</scope>
    <source>
        <strain evidence="7 8">NIES-4479</strain>
    </source>
</reference>
<feature type="transmembrane region" description="Helical" evidence="5">
    <location>
        <begin position="151"/>
        <end position="169"/>
    </location>
</feature>
<accession>A0A9W6F9T9</accession>
<evidence type="ECO:0000256" key="4">
    <source>
        <dbReference type="ARBA" id="ARBA00023136"/>
    </source>
</evidence>
<evidence type="ECO:0000256" key="2">
    <source>
        <dbReference type="ARBA" id="ARBA00022692"/>
    </source>
</evidence>
<dbReference type="AlphaFoldDB" id="A0A9W6F9T9"/>
<feature type="transmembrane region" description="Helical" evidence="5">
    <location>
        <begin position="211"/>
        <end position="231"/>
    </location>
</feature>
<name>A0A9W6F9T9_9CHLO</name>
<evidence type="ECO:0000313" key="7">
    <source>
        <dbReference type="EMBL" id="GLC61694.1"/>
    </source>
</evidence>
<dbReference type="Gene3D" id="1.20.120.1630">
    <property type="match status" value="1"/>
</dbReference>
<keyword evidence="8" id="KW-1185">Reference proteome</keyword>
<dbReference type="InterPro" id="IPR039698">
    <property type="entry name" value="Dfg10/SRD5A3"/>
</dbReference>
<keyword evidence="2 5" id="KW-0812">Transmembrane</keyword>
<dbReference type="GO" id="GO:0016095">
    <property type="term" value="P:polyprenol catabolic process"/>
    <property type="evidence" value="ECO:0007669"/>
    <property type="project" value="TreeGrafter"/>
</dbReference>
<evidence type="ECO:0000259" key="6">
    <source>
        <dbReference type="Pfam" id="PF02544"/>
    </source>
</evidence>
<proteinExistence type="predicted"/>
<dbReference type="PANTHER" id="PTHR14624:SF0">
    <property type="entry name" value="POLYPRENOL REDUCTASE"/>
    <property type="match status" value="1"/>
</dbReference>
<feature type="transmembrane region" description="Helical" evidence="5">
    <location>
        <begin position="25"/>
        <end position="44"/>
    </location>
</feature>
<feature type="transmembrane region" description="Helical" evidence="5">
    <location>
        <begin position="321"/>
        <end position="345"/>
    </location>
</feature>
<comment type="subcellular location">
    <subcellularLocation>
        <location evidence="1">Endomembrane system</location>
        <topology evidence="1">Multi-pass membrane protein</topology>
    </subcellularLocation>
</comment>
<protein>
    <recommendedName>
        <fullName evidence="6">3-oxo-5-alpha-steroid 4-dehydrogenase C-terminal domain-containing protein</fullName>
    </recommendedName>
</protein>